<dbReference type="Gene3D" id="1.10.540.10">
    <property type="entry name" value="Acyl-CoA dehydrogenase/oxidase, N-terminal domain"/>
    <property type="match status" value="1"/>
</dbReference>
<dbReference type="GO" id="GO:0050660">
    <property type="term" value="F:flavin adenine dinucleotide binding"/>
    <property type="evidence" value="ECO:0007669"/>
    <property type="project" value="InterPro"/>
</dbReference>
<dbReference type="RefSeq" id="WP_077719250.1">
    <property type="nucleotide sequence ID" value="NZ_CP019699.1"/>
</dbReference>
<dbReference type="PANTHER" id="PTHR43884:SF12">
    <property type="entry name" value="ISOVALERYL-COA DEHYDROGENASE, MITOCHONDRIAL-RELATED"/>
    <property type="match status" value="1"/>
</dbReference>
<dbReference type="STRING" id="1471761.B0W44_06040"/>
<dbReference type="KEGG" id="ntr:B0W44_06040"/>
<dbReference type="InterPro" id="IPR037069">
    <property type="entry name" value="AcylCoA_DH/ox_N_sf"/>
</dbReference>
<evidence type="ECO:0000259" key="2">
    <source>
        <dbReference type="Pfam" id="PF08028"/>
    </source>
</evidence>
<dbReference type="Proteomes" id="UP000188603">
    <property type="component" value="Chromosome"/>
</dbReference>
<dbReference type="InterPro" id="IPR046373">
    <property type="entry name" value="Acyl-CoA_Oxase/DH_mid-dom_sf"/>
</dbReference>
<dbReference type="Gene3D" id="1.20.140.10">
    <property type="entry name" value="Butyryl-CoA Dehydrogenase, subunit A, domain 3"/>
    <property type="match status" value="1"/>
</dbReference>
<dbReference type="SUPFAM" id="SSF56645">
    <property type="entry name" value="Acyl-CoA dehydrogenase NM domain-like"/>
    <property type="match status" value="1"/>
</dbReference>
<feature type="domain" description="Acyl-CoA dehydrogenase C-terminal" evidence="2">
    <location>
        <begin position="223"/>
        <end position="352"/>
    </location>
</feature>
<evidence type="ECO:0000256" key="1">
    <source>
        <dbReference type="ARBA" id="ARBA00023002"/>
    </source>
</evidence>
<accession>A0A1U9K5X1</accession>
<evidence type="ECO:0000313" key="4">
    <source>
        <dbReference type="Proteomes" id="UP000188603"/>
    </source>
</evidence>
<reference evidence="3 4" key="1">
    <citation type="journal article" date="2015" name="Int. J. Syst. Evol. Microbiol.">
        <title>Novibacillus thermophilus gen. nov., sp. nov., a Gram-staining-negative and moderately thermophilic member of the family Thermoactinomycetaceae.</title>
        <authorList>
            <person name="Yang G."/>
            <person name="Chen J."/>
            <person name="Zhou S."/>
        </authorList>
    </citation>
    <scope>NUCLEOTIDE SEQUENCE [LARGE SCALE GENOMIC DNA]</scope>
    <source>
        <strain evidence="3 4">SG-1</strain>
    </source>
</reference>
<proteinExistence type="predicted"/>
<dbReference type="SUPFAM" id="SSF47203">
    <property type="entry name" value="Acyl-CoA dehydrogenase C-terminal domain-like"/>
    <property type="match status" value="1"/>
</dbReference>
<dbReference type="PANTHER" id="PTHR43884">
    <property type="entry name" value="ACYL-COA DEHYDROGENASE"/>
    <property type="match status" value="1"/>
</dbReference>
<dbReference type="AlphaFoldDB" id="A0A1U9K5X1"/>
<organism evidence="3 4">
    <name type="scientific">Novibacillus thermophilus</name>
    <dbReference type="NCBI Taxonomy" id="1471761"/>
    <lineage>
        <taxon>Bacteria</taxon>
        <taxon>Bacillati</taxon>
        <taxon>Bacillota</taxon>
        <taxon>Bacilli</taxon>
        <taxon>Bacillales</taxon>
        <taxon>Thermoactinomycetaceae</taxon>
        <taxon>Novibacillus</taxon>
    </lineage>
</organism>
<dbReference type="EMBL" id="CP019699">
    <property type="protein sequence ID" value="AQS55412.1"/>
    <property type="molecule type" value="Genomic_DNA"/>
</dbReference>
<dbReference type="Pfam" id="PF08028">
    <property type="entry name" value="Acyl-CoA_dh_2"/>
    <property type="match status" value="1"/>
</dbReference>
<dbReference type="OrthoDB" id="1170793at2"/>
<dbReference type="InterPro" id="IPR013107">
    <property type="entry name" value="Acyl-CoA_DH_C"/>
</dbReference>
<keyword evidence="4" id="KW-1185">Reference proteome</keyword>
<dbReference type="GO" id="GO:0003995">
    <property type="term" value="F:acyl-CoA dehydrogenase activity"/>
    <property type="evidence" value="ECO:0007669"/>
    <property type="project" value="TreeGrafter"/>
</dbReference>
<evidence type="ECO:0000313" key="3">
    <source>
        <dbReference type="EMBL" id="AQS55412.1"/>
    </source>
</evidence>
<name>A0A1U9K5X1_9BACL</name>
<gene>
    <name evidence="3" type="ORF">B0W44_06040</name>
</gene>
<dbReference type="PIRSF" id="PIRSF016578">
    <property type="entry name" value="HsaA"/>
    <property type="match status" value="1"/>
</dbReference>
<keyword evidence="1" id="KW-0560">Oxidoreductase</keyword>
<sequence>MHLSDKTVKAVREQSRQMEQIGNVTPRILKIMYDYNLFKLFVPRELGGEMLPLPDALRVFEQASWIDGSFGWLTDIGSGGGYFVSSILPSVCQETFSDKKAVVAGSGAPSGTAKRVDGGYLVSGRWKYCSGSPYATVFTVNCQIEGDARDSNPEVRSFILPPDRVKVIEDWNAFGLKATASHSIAVDDVFVPDERTFNVFDDCVYWHDPLYRYPFLQFSQTSFAAVCIGICRHFLDEAKLILKQNKGVWETSSPNRYPYVQRKVEGAERTLQQATENFYRAVDESWDTLVRHSDLSEQVQEQVSYVCHATSRAALSCAQSVFPYLGISAIMEDAPVNRAYRDLHTACQHTMIVPFYEIEVKS</sequence>
<dbReference type="InterPro" id="IPR036250">
    <property type="entry name" value="AcylCo_DH-like_C"/>
</dbReference>
<protein>
    <submittedName>
        <fullName evidence="3">Acyl-CoA dehydrogenase</fullName>
    </submittedName>
</protein>
<dbReference type="InterPro" id="IPR009100">
    <property type="entry name" value="AcylCoA_DH/oxidase_NM_dom_sf"/>
</dbReference>
<dbReference type="Gene3D" id="2.40.110.10">
    <property type="entry name" value="Butyryl-CoA Dehydrogenase, subunit A, domain 2"/>
    <property type="match status" value="1"/>
</dbReference>